<name>A0A1W1BRW5_9ZZZZ</name>
<dbReference type="AlphaFoldDB" id="A0A1W1BRW5"/>
<gene>
    <name evidence="1" type="ORF">MNB_SV-10-954</name>
</gene>
<accession>A0A1W1BRW5</accession>
<organism evidence="1">
    <name type="scientific">hydrothermal vent metagenome</name>
    <dbReference type="NCBI Taxonomy" id="652676"/>
    <lineage>
        <taxon>unclassified sequences</taxon>
        <taxon>metagenomes</taxon>
        <taxon>ecological metagenomes</taxon>
    </lineage>
</organism>
<proteinExistence type="predicted"/>
<sequence>MGRRITLYHLLVTALMMLSVSPVILSAADTDDYVIKIKTDNTGASSDTQFTVPVVRTSGAGYNVDCNNDGIDEATGITGNNSYTCNYPSAGTYTIRVKDNNGNKKGFRRIRFYIDSTTQTDVLKLLTIEQWGTAIWSSMSQAYRGAANLVVNAADTPDLSDVASLRQMFQDCTQVNPDVSNWDISPITNLSSMFQGCTVADPNVSNWNVASVTNMSSVFRQTDQANPDVSNWNTSSVTNMSRMFQDAANANPDVSNWNTSSVTKMNHMFYDAGIANPDVSHWNVSQVTTFYAMFRNAIQANPDVSNWDTSSATTFNRMFSGAAIAAPDVSNWNTSSVTNMAYMFNNASAANPDISGWDTSSVTTINNMFFEASVFNRSLGAWDISSLTSAKNLFRNTGLTVANYDDLLISWSQQNVQSNVTLSSDAQYCQGDNARTSLIDNNGWTVKDGGANCVPCADMTLALTAYNWRTVSFPCDTGNNGIEALLGTSLGTYGDSADWVMYEQIDTTGSNSHDMRLMESGDTVSPGKGYWIITASDSNMSIDTTLSGLSFTADEDDATYGVDGSSRSPLFSRVKRMDLPASSSTRQQNWLIGNAFPLKISVSNLFFSHNSNPNGTYAEWTDSSNDSYRDATLYAHDSSDTTSTGYEARTAGTPGFTHEIQPMEGTFIKLKQNADTQNNYLLLPNQK</sequence>
<keyword evidence="1" id="KW-0326">Glycosidase</keyword>
<dbReference type="NCBIfam" id="TIGR02167">
    <property type="entry name" value="Liste_lipo_26"/>
    <property type="match status" value="7"/>
</dbReference>
<dbReference type="Pfam" id="PF03382">
    <property type="entry name" value="DUF285"/>
    <property type="match status" value="1"/>
</dbReference>
<dbReference type="EC" id="3.2.1.14" evidence="1"/>
<evidence type="ECO:0000313" key="1">
    <source>
        <dbReference type="EMBL" id="SFV56212.1"/>
    </source>
</evidence>
<reference evidence="1" key="1">
    <citation type="submission" date="2016-10" db="EMBL/GenBank/DDBJ databases">
        <authorList>
            <person name="de Groot N.N."/>
        </authorList>
    </citation>
    <scope>NUCLEOTIDE SEQUENCE</scope>
</reference>
<keyword evidence="1" id="KW-0378">Hydrolase</keyword>
<dbReference type="InterPro" id="IPR011889">
    <property type="entry name" value="Liste_lipo_26"/>
</dbReference>
<dbReference type="InterPro" id="IPR005046">
    <property type="entry name" value="DUF285"/>
</dbReference>
<protein>
    <submittedName>
        <fullName evidence="1">Chitinase</fullName>
        <ecNumber evidence="1">3.2.1.14</ecNumber>
    </submittedName>
</protein>
<dbReference type="GO" id="GO:0008843">
    <property type="term" value="F:endochitinase activity"/>
    <property type="evidence" value="ECO:0007669"/>
    <property type="project" value="UniProtKB-EC"/>
</dbReference>
<dbReference type="SUPFAM" id="SSF141571">
    <property type="entry name" value="Pentapeptide repeat-like"/>
    <property type="match status" value="1"/>
</dbReference>
<dbReference type="EMBL" id="FPHL01000013">
    <property type="protein sequence ID" value="SFV56212.1"/>
    <property type="molecule type" value="Genomic_DNA"/>
</dbReference>